<dbReference type="Pfam" id="PF03403">
    <property type="entry name" value="PAF-AH_p_II"/>
    <property type="match status" value="2"/>
</dbReference>
<keyword evidence="3" id="KW-0442">Lipid degradation</keyword>
<evidence type="ECO:0000256" key="5">
    <source>
        <dbReference type="SAM" id="SignalP"/>
    </source>
</evidence>
<dbReference type="AlphaFoldDB" id="A0A8H4PP50"/>
<feature type="chain" id="PRO_5034447702" description="1-alkyl-2-acetylglycerophosphocholine esterase" evidence="5">
    <location>
        <begin position="17"/>
        <end position="389"/>
    </location>
</feature>
<dbReference type="GO" id="GO:0003847">
    <property type="term" value="F:1-alkyl-2-acetylglycerophosphocholine esterase activity"/>
    <property type="evidence" value="ECO:0007669"/>
    <property type="project" value="UniProtKB-EC"/>
</dbReference>
<reference evidence="6 7" key="1">
    <citation type="journal article" date="2020" name="Genome Biol. Evol.">
        <title>A new high-quality draft genome assembly of the Chinese cordyceps Ophiocordyceps sinensis.</title>
        <authorList>
            <person name="Shu R."/>
            <person name="Zhang J."/>
            <person name="Meng Q."/>
            <person name="Zhang H."/>
            <person name="Zhou G."/>
            <person name="Li M."/>
            <person name="Wu P."/>
            <person name="Zhao Y."/>
            <person name="Chen C."/>
            <person name="Qin Q."/>
        </authorList>
    </citation>
    <scope>NUCLEOTIDE SEQUENCE [LARGE SCALE GENOMIC DNA]</scope>
    <source>
        <strain evidence="6 7">IOZ07</strain>
    </source>
</reference>
<sequence length="389" mass="41892">MLSLIVLAATLGAVRALLVPGPVGPFPVAMRVQELMDESRWDPYAPAHEAHRRRILVSVFLPLEPGRSAKTPVQVVPYMPPATAALYGLAAGTVTPLAKDIFSRFSIEYHQLPPAQNRSRDRPKPRYPVVLFSPGLGVPRLLYSAGARALAGQGYAVITVDHPYDASIVEFPDGSVVHAANMTSIPDIIRAIEVRVADMSFLVDRLHDPSALKQLTGGFPGAVDVTKVAMYGHSLGGATAAAAMLKDKRILGGMNWDGHIFGPVADKGFDRPFALVGIQDHNAMPNSNWPELYSHLRGPKVELAVANTQHMSFSDLPLLTTALHIPDTDRAAVEAVIGSLNGRRLQRTTVGIITAFLDFVFEGKAEGVRNLGNEFCHLSVVKSRLPGGT</sequence>
<evidence type="ECO:0000313" key="6">
    <source>
        <dbReference type="EMBL" id="KAF4506200.1"/>
    </source>
</evidence>
<dbReference type="EC" id="3.1.1.47" evidence="1"/>
<dbReference type="OrthoDB" id="2363873at2759"/>
<keyword evidence="2" id="KW-0378">Hydrolase</keyword>
<proteinExistence type="predicted"/>
<keyword evidence="7" id="KW-1185">Reference proteome</keyword>
<keyword evidence="4" id="KW-0443">Lipid metabolism</keyword>
<dbReference type="SUPFAM" id="SSF53474">
    <property type="entry name" value="alpha/beta-Hydrolases"/>
    <property type="match status" value="1"/>
</dbReference>
<comment type="caution">
    <text evidence="6">The sequence shown here is derived from an EMBL/GenBank/DDBJ whole genome shotgun (WGS) entry which is preliminary data.</text>
</comment>
<dbReference type="GO" id="GO:0016042">
    <property type="term" value="P:lipid catabolic process"/>
    <property type="evidence" value="ECO:0007669"/>
    <property type="project" value="UniProtKB-KW"/>
</dbReference>
<dbReference type="EMBL" id="JAAVMX010000007">
    <property type="protein sequence ID" value="KAF4506200.1"/>
    <property type="molecule type" value="Genomic_DNA"/>
</dbReference>
<gene>
    <name evidence="6" type="ORF">G6O67_006304</name>
</gene>
<evidence type="ECO:0000313" key="7">
    <source>
        <dbReference type="Proteomes" id="UP000557566"/>
    </source>
</evidence>
<dbReference type="PANTHER" id="PTHR10272">
    <property type="entry name" value="PLATELET-ACTIVATING FACTOR ACETYLHYDROLASE"/>
    <property type="match status" value="1"/>
</dbReference>
<feature type="signal peptide" evidence="5">
    <location>
        <begin position="1"/>
        <end position="16"/>
    </location>
</feature>
<protein>
    <recommendedName>
        <fullName evidence="1">1-alkyl-2-acetylglycerophosphocholine esterase</fullName>
        <ecNumber evidence="1">3.1.1.47</ecNumber>
    </recommendedName>
</protein>
<dbReference type="Proteomes" id="UP000557566">
    <property type="component" value="Unassembled WGS sequence"/>
</dbReference>
<evidence type="ECO:0000256" key="2">
    <source>
        <dbReference type="ARBA" id="ARBA00022801"/>
    </source>
</evidence>
<evidence type="ECO:0000256" key="3">
    <source>
        <dbReference type="ARBA" id="ARBA00022963"/>
    </source>
</evidence>
<dbReference type="InterPro" id="IPR029058">
    <property type="entry name" value="AB_hydrolase_fold"/>
</dbReference>
<name>A0A8H4PP50_9HYPO</name>
<organism evidence="6 7">
    <name type="scientific">Ophiocordyceps sinensis</name>
    <dbReference type="NCBI Taxonomy" id="72228"/>
    <lineage>
        <taxon>Eukaryota</taxon>
        <taxon>Fungi</taxon>
        <taxon>Dikarya</taxon>
        <taxon>Ascomycota</taxon>
        <taxon>Pezizomycotina</taxon>
        <taxon>Sordariomycetes</taxon>
        <taxon>Hypocreomycetidae</taxon>
        <taxon>Hypocreales</taxon>
        <taxon>Ophiocordycipitaceae</taxon>
        <taxon>Ophiocordyceps</taxon>
    </lineage>
</organism>
<keyword evidence="5" id="KW-0732">Signal</keyword>
<evidence type="ECO:0000256" key="4">
    <source>
        <dbReference type="ARBA" id="ARBA00023098"/>
    </source>
</evidence>
<accession>A0A8H4PP50</accession>
<evidence type="ECO:0000256" key="1">
    <source>
        <dbReference type="ARBA" id="ARBA00013201"/>
    </source>
</evidence>
<dbReference type="Gene3D" id="3.40.50.1820">
    <property type="entry name" value="alpha/beta hydrolase"/>
    <property type="match status" value="1"/>
</dbReference>
<dbReference type="PANTHER" id="PTHR10272:SF14">
    <property type="entry name" value="PAF ACETYLHYDROLASE FAMILY PROTEIN"/>
    <property type="match status" value="1"/>
</dbReference>